<dbReference type="STRING" id="7244.B4LGQ6"/>
<evidence type="ECO:0000313" key="4">
    <source>
        <dbReference type="Proteomes" id="UP000008792"/>
    </source>
</evidence>
<keyword evidence="2" id="KW-0732">Signal</keyword>
<evidence type="ECO:0000313" key="3">
    <source>
        <dbReference type="EMBL" id="EDW70521.1"/>
    </source>
</evidence>
<feature type="region of interest" description="Disordered" evidence="1">
    <location>
        <begin position="332"/>
        <end position="361"/>
    </location>
</feature>
<feature type="chain" id="PRO_5002816023" description="Chitin-binding type-2 domain-containing protein" evidence="2">
    <location>
        <begin position="19"/>
        <end position="484"/>
    </location>
</feature>
<protein>
    <recommendedName>
        <fullName evidence="5">Chitin-binding type-2 domain-containing protein</fullName>
    </recommendedName>
</protein>
<evidence type="ECO:0000256" key="2">
    <source>
        <dbReference type="SAM" id="SignalP"/>
    </source>
</evidence>
<evidence type="ECO:0008006" key="5">
    <source>
        <dbReference type="Google" id="ProtNLM"/>
    </source>
</evidence>
<feature type="signal peptide" evidence="2">
    <location>
        <begin position="1"/>
        <end position="18"/>
    </location>
</feature>
<dbReference type="OrthoDB" id="7987789at2759"/>
<dbReference type="InParanoid" id="B4LGQ6"/>
<dbReference type="Proteomes" id="UP000008792">
    <property type="component" value="Unassembled WGS sequence"/>
</dbReference>
<dbReference type="OMA" id="AQKCQEC"/>
<dbReference type="PROSITE" id="PS51257">
    <property type="entry name" value="PROKAR_LIPOPROTEIN"/>
    <property type="match status" value="1"/>
</dbReference>
<reference evidence="3 4" key="1">
    <citation type="journal article" date="2007" name="Nature">
        <title>Evolution of genes and genomes on the Drosophila phylogeny.</title>
        <authorList>
            <consortium name="Drosophila 12 Genomes Consortium"/>
            <person name="Clark A.G."/>
            <person name="Eisen M.B."/>
            <person name="Smith D.R."/>
            <person name="Bergman C.M."/>
            <person name="Oliver B."/>
            <person name="Markow T.A."/>
            <person name="Kaufman T.C."/>
            <person name="Kellis M."/>
            <person name="Gelbart W."/>
            <person name="Iyer V.N."/>
            <person name="Pollard D.A."/>
            <person name="Sackton T.B."/>
            <person name="Larracuente A.M."/>
            <person name="Singh N.D."/>
            <person name="Abad J.P."/>
            <person name="Abt D.N."/>
            <person name="Adryan B."/>
            <person name="Aguade M."/>
            <person name="Akashi H."/>
            <person name="Anderson W.W."/>
            <person name="Aquadro C.F."/>
            <person name="Ardell D.H."/>
            <person name="Arguello R."/>
            <person name="Artieri C.G."/>
            <person name="Barbash D.A."/>
            <person name="Barker D."/>
            <person name="Barsanti P."/>
            <person name="Batterham P."/>
            <person name="Batzoglou S."/>
            <person name="Begun D."/>
            <person name="Bhutkar A."/>
            <person name="Blanco E."/>
            <person name="Bosak S.A."/>
            <person name="Bradley R.K."/>
            <person name="Brand A.D."/>
            <person name="Brent M.R."/>
            <person name="Brooks A.N."/>
            <person name="Brown R.H."/>
            <person name="Butlin R.K."/>
            <person name="Caggese C."/>
            <person name="Calvi B.R."/>
            <person name="Bernardo de Carvalho A."/>
            <person name="Caspi A."/>
            <person name="Castrezana S."/>
            <person name="Celniker S.E."/>
            <person name="Chang J.L."/>
            <person name="Chapple C."/>
            <person name="Chatterji S."/>
            <person name="Chinwalla A."/>
            <person name="Civetta A."/>
            <person name="Clifton S.W."/>
            <person name="Comeron J.M."/>
            <person name="Costello J.C."/>
            <person name="Coyne J.A."/>
            <person name="Daub J."/>
            <person name="David R.G."/>
            <person name="Delcher A.L."/>
            <person name="Delehaunty K."/>
            <person name="Do C.B."/>
            <person name="Ebling H."/>
            <person name="Edwards K."/>
            <person name="Eickbush T."/>
            <person name="Evans J.D."/>
            <person name="Filipski A."/>
            <person name="Findeiss S."/>
            <person name="Freyhult E."/>
            <person name="Fulton L."/>
            <person name="Fulton R."/>
            <person name="Garcia A.C."/>
            <person name="Gardiner A."/>
            <person name="Garfield D.A."/>
            <person name="Garvin B.E."/>
            <person name="Gibson G."/>
            <person name="Gilbert D."/>
            <person name="Gnerre S."/>
            <person name="Godfrey J."/>
            <person name="Good R."/>
            <person name="Gotea V."/>
            <person name="Gravely B."/>
            <person name="Greenberg A.J."/>
            <person name="Griffiths-Jones S."/>
            <person name="Gross S."/>
            <person name="Guigo R."/>
            <person name="Gustafson E.A."/>
            <person name="Haerty W."/>
            <person name="Hahn M.W."/>
            <person name="Halligan D.L."/>
            <person name="Halpern A.L."/>
            <person name="Halter G.M."/>
            <person name="Han M.V."/>
            <person name="Heger A."/>
            <person name="Hillier L."/>
            <person name="Hinrichs A.S."/>
            <person name="Holmes I."/>
            <person name="Hoskins R.A."/>
            <person name="Hubisz M.J."/>
            <person name="Hultmark D."/>
            <person name="Huntley M.A."/>
            <person name="Jaffe D.B."/>
            <person name="Jagadeeshan S."/>
            <person name="Jeck W.R."/>
            <person name="Johnson J."/>
            <person name="Jones C.D."/>
            <person name="Jordan W.C."/>
            <person name="Karpen G.H."/>
            <person name="Kataoka E."/>
            <person name="Keightley P.D."/>
            <person name="Kheradpour P."/>
            <person name="Kirkness E.F."/>
            <person name="Koerich L.B."/>
            <person name="Kristiansen K."/>
            <person name="Kudrna D."/>
            <person name="Kulathinal R.J."/>
            <person name="Kumar S."/>
            <person name="Kwok R."/>
            <person name="Lander E."/>
            <person name="Langley C.H."/>
            <person name="Lapoint R."/>
            <person name="Lazzaro B.P."/>
            <person name="Lee S.J."/>
            <person name="Levesque L."/>
            <person name="Li R."/>
            <person name="Lin C.F."/>
            <person name="Lin M.F."/>
            <person name="Lindblad-Toh K."/>
            <person name="Llopart A."/>
            <person name="Long M."/>
            <person name="Low L."/>
            <person name="Lozovsky E."/>
            <person name="Lu J."/>
            <person name="Luo M."/>
            <person name="Machado C.A."/>
            <person name="Makalowski W."/>
            <person name="Marzo M."/>
            <person name="Matsuda M."/>
            <person name="Matzkin L."/>
            <person name="McAllister B."/>
            <person name="McBride C.S."/>
            <person name="McKernan B."/>
            <person name="McKernan K."/>
            <person name="Mendez-Lago M."/>
            <person name="Minx P."/>
            <person name="Mollenhauer M.U."/>
            <person name="Montooth K."/>
            <person name="Mount S.M."/>
            <person name="Mu X."/>
            <person name="Myers E."/>
            <person name="Negre B."/>
            <person name="Newfeld S."/>
            <person name="Nielsen R."/>
            <person name="Noor M.A."/>
            <person name="O'Grady P."/>
            <person name="Pachter L."/>
            <person name="Papaceit M."/>
            <person name="Parisi M.J."/>
            <person name="Parisi M."/>
            <person name="Parts L."/>
            <person name="Pedersen J.S."/>
            <person name="Pesole G."/>
            <person name="Phillippy A.M."/>
            <person name="Ponting C.P."/>
            <person name="Pop M."/>
            <person name="Porcelli D."/>
            <person name="Powell J.R."/>
            <person name="Prohaska S."/>
            <person name="Pruitt K."/>
            <person name="Puig M."/>
            <person name="Quesneville H."/>
            <person name="Ram K.R."/>
            <person name="Rand D."/>
            <person name="Rasmussen M.D."/>
            <person name="Reed L.K."/>
            <person name="Reenan R."/>
            <person name="Reily A."/>
            <person name="Remington K.A."/>
            <person name="Rieger T.T."/>
            <person name="Ritchie M.G."/>
            <person name="Robin C."/>
            <person name="Rogers Y.H."/>
            <person name="Rohde C."/>
            <person name="Rozas J."/>
            <person name="Rubenfield M.J."/>
            <person name="Ruiz A."/>
            <person name="Russo S."/>
            <person name="Salzberg S.L."/>
            <person name="Sanchez-Gracia A."/>
            <person name="Saranga D.J."/>
            <person name="Sato H."/>
            <person name="Schaeffer S.W."/>
            <person name="Schatz M.C."/>
            <person name="Schlenke T."/>
            <person name="Schwartz R."/>
            <person name="Segarra C."/>
            <person name="Singh R.S."/>
            <person name="Sirot L."/>
            <person name="Sirota M."/>
            <person name="Sisneros N.B."/>
            <person name="Smith C.D."/>
            <person name="Smith T.F."/>
            <person name="Spieth J."/>
            <person name="Stage D.E."/>
            <person name="Stark A."/>
            <person name="Stephan W."/>
            <person name="Strausberg R.L."/>
            <person name="Strempel S."/>
            <person name="Sturgill D."/>
            <person name="Sutton G."/>
            <person name="Sutton G.G."/>
            <person name="Tao W."/>
            <person name="Teichmann S."/>
            <person name="Tobari Y.N."/>
            <person name="Tomimura Y."/>
            <person name="Tsolas J.M."/>
            <person name="Valente V.L."/>
            <person name="Venter E."/>
            <person name="Venter J.C."/>
            <person name="Vicario S."/>
            <person name="Vieira F.G."/>
            <person name="Vilella A.J."/>
            <person name="Villasante A."/>
            <person name="Walenz B."/>
            <person name="Wang J."/>
            <person name="Wasserman M."/>
            <person name="Watts T."/>
            <person name="Wilson D."/>
            <person name="Wilson R.K."/>
            <person name="Wing R.A."/>
            <person name="Wolfner M.F."/>
            <person name="Wong A."/>
            <person name="Wong G.K."/>
            <person name="Wu C.I."/>
            <person name="Wu G."/>
            <person name="Yamamoto D."/>
            <person name="Yang H.P."/>
            <person name="Yang S.P."/>
            <person name="Yorke J.A."/>
            <person name="Yoshida K."/>
            <person name="Zdobnov E."/>
            <person name="Zhang P."/>
            <person name="Zhang Y."/>
            <person name="Zimin A.V."/>
            <person name="Baldwin J."/>
            <person name="Abdouelleil A."/>
            <person name="Abdulkadir J."/>
            <person name="Abebe A."/>
            <person name="Abera B."/>
            <person name="Abreu J."/>
            <person name="Acer S.C."/>
            <person name="Aftuck L."/>
            <person name="Alexander A."/>
            <person name="An P."/>
            <person name="Anderson E."/>
            <person name="Anderson S."/>
            <person name="Arachi H."/>
            <person name="Azer M."/>
            <person name="Bachantsang P."/>
            <person name="Barry A."/>
            <person name="Bayul T."/>
            <person name="Berlin A."/>
            <person name="Bessette D."/>
            <person name="Bloom T."/>
            <person name="Blye J."/>
            <person name="Boguslavskiy L."/>
            <person name="Bonnet C."/>
            <person name="Boukhgalter B."/>
            <person name="Bourzgui I."/>
            <person name="Brown A."/>
            <person name="Cahill P."/>
            <person name="Channer S."/>
            <person name="Cheshatsang Y."/>
            <person name="Chuda L."/>
            <person name="Citroen M."/>
            <person name="Collymore A."/>
            <person name="Cooke P."/>
            <person name="Costello M."/>
            <person name="D'Aco K."/>
            <person name="Daza R."/>
            <person name="De Haan G."/>
            <person name="DeGray S."/>
            <person name="DeMaso C."/>
            <person name="Dhargay N."/>
            <person name="Dooley K."/>
            <person name="Dooley E."/>
            <person name="Doricent M."/>
            <person name="Dorje P."/>
            <person name="Dorjee K."/>
            <person name="Dupes A."/>
            <person name="Elong R."/>
            <person name="Falk J."/>
            <person name="Farina A."/>
            <person name="Faro S."/>
            <person name="Ferguson D."/>
            <person name="Fisher S."/>
            <person name="Foley C.D."/>
            <person name="Franke A."/>
            <person name="Friedrich D."/>
            <person name="Gadbois L."/>
            <person name="Gearin G."/>
            <person name="Gearin C.R."/>
            <person name="Giannoukos G."/>
            <person name="Goode T."/>
            <person name="Graham J."/>
            <person name="Grandbois E."/>
            <person name="Grewal S."/>
            <person name="Gyaltsen K."/>
            <person name="Hafez N."/>
            <person name="Hagos B."/>
            <person name="Hall J."/>
            <person name="Henson C."/>
            <person name="Hollinger A."/>
            <person name="Honan T."/>
            <person name="Huard M.D."/>
            <person name="Hughes L."/>
            <person name="Hurhula B."/>
            <person name="Husby M.E."/>
            <person name="Kamat A."/>
            <person name="Kanga B."/>
            <person name="Kashin S."/>
            <person name="Khazanovich D."/>
            <person name="Kisner P."/>
            <person name="Lance K."/>
            <person name="Lara M."/>
            <person name="Lee W."/>
            <person name="Lennon N."/>
            <person name="Letendre F."/>
            <person name="LeVine R."/>
            <person name="Lipovsky A."/>
            <person name="Liu X."/>
            <person name="Liu J."/>
            <person name="Liu S."/>
            <person name="Lokyitsang T."/>
            <person name="Lokyitsang Y."/>
            <person name="Lubonja R."/>
            <person name="Lui A."/>
            <person name="MacDonald P."/>
            <person name="Magnisalis V."/>
            <person name="Maru K."/>
            <person name="Matthews C."/>
            <person name="McCusker W."/>
            <person name="McDonough S."/>
            <person name="Mehta T."/>
            <person name="Meldrim J."/>
            <person name="Meneus L."/>
            <person name="Mihai O."/>
            <person name="Mihalev A."/>
            <person name="Mihova T."/>
            <person name="Mittelman R."/>
            <person name="Mlenga V."/>
            <person name="Montmayeur A."/>
            <person name="Mulrain L."/>
            <person name="Navidi A."/>
            <person name="Naylor J."/>
            <person name="Negash T."/>
            <person name="Nguyen T."/>
            <person name="Nguyen N."/>
            <person name="Nicol R."/>
            <person name="Norbu C."/>
            <person name="Norbu N."/>
            <person name="Novod N."/>
            <person name="O'Neill B."/>
            <person name="Osman S."/>
            <person name="Markiewicz E."/>
            <person name="Oyono O.L."/>
            <person name="Patti C."/>
            <person name="Phunkhang P."/>
            <person name="Pierre F."/>
            <person name="Priest M."/>
            <person name="Raghuraman S."/>
            <person name="Rege F."/>
            <person name="Reyes R."/>
            <person name="Rise C."/>
            <person name="Rogov P."/>
            <person name="Ross K."/>
            <person name="Ryan E."/>
            <person name="Settipalli S."/>
            <person name="Shea T."/>
            <person name="Sherpa N."/>
            <person name="Shi L."/>
            <person name="Shih D."/>
            <person name="Sparrow T."/>
            <person name="Spaulding J."/>
            <person name="Stalker J."/>
            <person name="Stange-Thomann N."/>
            <person name="Stavropoulos S."/>
            <person name="Stone C."/>
            <person name="Strader C."/>
            <person name="Tesfaye S."/>
            <person name="Thomson T."/>
            <person name="Thoulutsang Y."/>
            <person name="Thoulutsang D."/>
            <person name="Topham K."/>
            <person name="Topping I."/>
            <person name="Tsamla T."/>
            <person name="Vassiliev H."/>
            <person name="Vo A."/>
            <person name="Wangchuk T."/>
            <person name="Wangdi T."/>
            <person name="Weiand M."/>
            <person name="Wilkinson J."/>
            <person name="Wilson A."/>
            <person name="Yadav S."/>
            <person name="Young G."/>
            <person name="Yu Q."/>
            <person name="Zembek L."/>
            <person name="Zhong D."/>
            <person name="Zimmer A."/>
            <person name="Zwirko Z."/>
            <person name="Jaffe D.B."/>
            <person name="Alvarez P."/>
            <person name="Brockman W."/>
            <person name="Butler J."/>
            <person name="Chin C."/>
            <person name="Gnerre S."/>
            <person name="Grabherr M."/>
            <person name="Kleber M."/>
            <person name="Mauceli E."/>
            <person name="MacCallum I."/>
        </authorList>
    </citation>
    <scope>NUCLEOTIDE SEQUENCE [LARGE SCALE GENOMIC DNA]</scope>
    <source>
        <strain evidence="4">Tucson 15010-1051.87</strain>
    </source>
</reference>
<dbReference type="KEGG" id="dvi:6622845"/>
<accession>B4LGQ6</accession>
<dbReference type="PhylomeDB" id="B4LGQ6"/>
<proteinExistence type="predicted"/>
<keyword evidence="4" id="KW-1185">Reference proteome</keyword>
<dbReference type="EMBL" id="CH940647">
    <property type="protein sequence ID" value="EDW70521.1"/>
    <property type="molecule type" value="Genomic_DNA"/>
</dbReference>
<feature type="region of interest" description="Disordered" evidence="1">
    <location>
        <begin position="260"/>
        <end position="312"/>
    </location>
</feature>
<gene>
    <name evidence="3" type="primary">Dvir\GJ13820</name>
    <name evidence="3" type="ORF">Dvir_GJ13820</name>
</gene>
<sequence>MIRLWAIVAILALGCAVAQEADEPKCGVCQSGNDALCVTETSYYNCFGGNKYGNEIECDEGFVCTNADSICVKKTELEELPDLVNVCGSGSSGCGVCSTNQKYTCVSKNQAGRCINGKISAVVNCEDDEICMADIGLTDLSVCVPQCAADFLKKSPTCSEDVVYTTTTAAPAPTISPADRVAICARESSGVTTLFFYAYADTTCKSAVYCQRNSLTSADWVTLTRTCPSSTPYFDIYKRNCVATKPTSCPIPSTVPPVTTAIPDTTTDSTAVPADTTAGETGTTAVTTGTTADSTQTTAVPTESTAVTTGTTAGETVTTDVTSDITAGETGTTAVTTGTTADSTQTTAVPTESTAVTTGTTAGETVTTDVTSDITAGETGTTAVTTGTTADSTQTTADPTESTAVTTGTTAGETVTTDVTSDITAGETGTTAVTTATTAGETVTTDVSTVTTAGETVTTDVTSDITAGETVTTANPSGETNTPT</sequence>
<name>B4LGQ6_DROVI</name>
<dbReference type="HOGENOM" id="CLU_564157_0_0_1"/>
<dbReference type="AlphaFoldDB" id="B4LGQ6"/>
<dbReference type="eggNOG" id="ENOG502QQKC">
    <property type="taxonomic scope" value="Eukaryota"/>
</dbReference>
<organism evidence="3 4">
    <name type="scientific">Drosophila virilis</name>
    <name type="common">Fruit fly</name>
    <dbReference type="NCBI Taxonomy" id="7244"/>
    <lineage>
        <taxon>Eukaryota</taxon>
        <taxon>Metazoa</taxon>
        <taxon>Ecdysozoa</taxon>
        <taxon>Arthropoda</taxon>
        <taxon>Hexapoda</taxon>
        <taxon>Insecta</taxon>
        <taxon>Pterygota</taxon>
        <taxon>Neoptera</taxon>
        <taxon>Endopterygota</taxon>
        <taxon>Diptera</taxon>
        <taxon>Brachycera</taxon>
        <taxon>Muscomorpha</taxon>
        <taxon>Ephydroidea</taxon>
        <taxon>Drosophilidae</taxon>
        <taxon>Drosophila</taxon>
    </lineage>
</organism>
<feature type="region of interest" description="Disordered" evidence="1">
    <location>
        <begin position="379"/>
        <end position="409"/>
    </location>
</feature>
<evidence type="ECO:0000256" key="1">
    <source>
        <dbReference type="SAM" id="MobiDB-lite"/>
    </source>
</evidence>